<sequence length="260" mass="28032">MSTRVHHLNCGTFRPPGVGRFVAHVLLVERAQGLLLVDTGFGTGDLAQPRRLGAPFRAFMRPALDAAETALAQVRALGHRPEDVTDIALTHLDLDHVGGIGDFPQARVHVHATELAAARSPKISERMRYVSAQWSHGPHWVEHRADGERWLGFEATQAVGDDVLLVPLHGHSRGHTGVAVPRPGGGWLLHAGDAYFDAGDTATPPAGSRRLAVVQRALAADDAARRANTERLRELRRDHGDEVTVFCAHSAAEYDALAGA</sequence>
<feature type="domain" description="Metallo-beta-lactamase" evidence="5">
    <location>
        <begin position="22"/>
        <end position="249"/>
    </location>
</feature>
<dbReference type="PANTHER" id="PTHR42978">
    <property type="entry name" value="QUORUM-QUENCHING LACTONASE YTNP-RELATED-RELATED"/>
    <property type="match status" value="1"/>
</dbReference>
<dbReference type="InterPro" id="IPR001279">
    <property type="entry name" value="Metallo-B-lactamas"/>
</dbReference>
<evidence type="ECO:0000256" key="3">
    <source>
        <dbReference type="ARBA" id="ARBA00022801"/>
    </source>
</evidence>
<comment type="caution">
    <text evidence="6">The sequence shown here is derived from an EMBL/GenBank/DDBJ whole genome shotgun (WGS) entry which is preliminary data.</text>
</comment>
<dbReference type="InterPro" id="IPR036866">
    <property type="entry name" value="RibonucZ/Hydroxyglut_hydro"/>
</dbReference>
<dbReference type="Proteomes" id="UP001500621">
    <property type="component" value="Unassembled WGS sequence"/>
</dbReference>
<proteinExistence type="inferred from homology"/>
<protein>
    <submittedName>
        <fullName evidence="6">MBL fold metallo-hydrolase</fullName>
    </submittedName>
</protein>
<dbReference type="Pfam" id="PF00753">
    <property type="entry name" value="Lactamase_B"/>
    <property type="match status" value="1"/>
</dbReference>
<evidence type="ECO:0000313" key="7">
    <source>
        <dbReference type="Proteomes" id="UP001500621"/>
    </source>
</evidence>
<keyword evidence="2" id="KW-0479">Metal-binding</keyword>
<dbReference type="InterPro" id="IPR051013">
    <property type="entry name" value="MBL_superfamily_lactonases"/>
</dbReference>
<evidence type="ECO:0000256" key="4">
    <source>
        <dbReference type="ARBA" id="ARBA00022833"/>
    </source>
</evidence>
<comment type="similarity">
    <text evidence="1">Belongs to the metallo-beta-lactamase superfamily.</text>
</comment>
<dbReference type="RefSeq" id="WP_345266716.1">
    <property type="nucleotide sequence ID" value="NZ_BAABIM010000002.1"/>
</dbReference>
<dbReference type="SMART" id="SM00849">
    <property type="entry name" value="Lactamase_B"/>
    <property type="match status" value="1"/>
</dbReference>
<evidence type="ECO:0000256" key="2">
    <source>
        <dbReference type="ARBA" id="ARBA00022723"/>
    </source>
</evidence>
<dbReference type="Gene3D" id="3.60.15.10">
    <property type="entry name" value="Ribonuclease Z/Hydroxyacylglutathione hydrolase-like"/>
    <property type="match status" value="1"/>
</dbReference>
<accession>A0ABP8WFD6</accession>
<dbReference type="SUPFAM" id="SSF56281">
    <property type="entry name" value="Metallo-hydrolase/oxidoreductase"/>
    <property type="match status" value="1"/>
</dbReference>
<dbReference type="EMBL" id="BAABIM010000002">
    <property type="protein sequence ID" value="GAA4688017.1"/>
    <property type="molecule type" value="Genomic_DNA"/>
</dbReference>
<gene>
    <name evidence="6" type="ORF">GCM10023226_27380</name>
</gene>
<keyword evidence="3" id="KW-0378">Hydrolase</keyword>
<keyword evidence="7" id="KW-1185">Reference proteome</keyword>
<dbReference type="PANTHER" id="PTHR42978:SF3">
    <property type="entry name" value="BLR3078 PROTEIN"/>
    <property type="match status" value="1"/>
</dbReference>
<evidence type="ECO:0000256" key="1">
    <source>
        <dbReference type="ARBA" id="ARBA00007749"/>
    </source>
</evidence>
<dbReference type="CDD" id="cd07742">
    <property type="entry name" value="metallo-hydrolase-like_MBL-fold"/>
    <property type="match status" value="1"/>
</dbReference>
<name>A0ABP8WFD6_9ACTN</name>
<keyword evidence="4" id="KW-0862">Zinc</keyword>
<reference evidence="7" key="1">
    <citation type="journal article" date="2019" name="Int. J. Syst. Evol. Microbiol.">
        <title>The Global Catalogue of Microorganisms (GCM) 10K type strain sequencing project: providing services to taxonomists for standard genome sequencing and annotation.</title>
        <authorList>
            <consortium name="The Broad Institute Genomics Platform"/>
            <consortium name="The Broad Institute Genome Sequencing Center for Infectious Disease"/>
            <person name="Wu L."/>
            <person name="Ma J."/>
        </authorList>
    </citation>
    <scope>NUCLEOTIDE SEQUENCE [LARGE SCALE GENOMIC DNA]</scope>
    <source>
        <strain evidence="7">JCM 18127</strain>
    </source>
</reference>
<evidence type="ECO:0000259" key="5">
    <source>
        <dbReference type="SMART" id="SM00849"/>
    </source>
</evidence>
<evidence type="ECO:0000313" key="6">
    <source>
        <dbReference type="EMBL" id="GAA4688017.1"/>
    </source>
</evidence>
<organism evidence="6 7">
    <name type="scientific">Nocardioides nanhaiensis</name>
    <dbReference type="NCBI Taxonomy" id="1476871"/>
    <lineage>
        <taxon>Bacteria</taxon>
        <taxon>Bacillati</taxon>
        <taxon>Actinomycetota</taxon>
        <taxon>Actinomycetes</taxon>
        <taxon>Propionibacteriales</taxon>
        <taxon>Nocardioidaceae</taxon>
        <taxon>Nocardioides</taxon>
    </lineage>
</organism>